<feature type="compositionally biased region" description="Acidic residues" evidence="1">
    <location>
        <begin position="242"/>
        <end position="258"/>
    </location>
</feature>
<proteinExistence type="predicted"/>
<dbReference type="EMBL" id="JAZGSY010000110">
    <property type="protein sequence ID" value="KAL1840495.1"/>
    <property type="molecule type" value="Genomic_DNA"/>
</dbReference>
<evidence type="ECO:0000256" key="1">
    <source>
        <dbReference type="SAM" id="MobiDB-lite"/>
    </source>
</evidence>
<organism evidence="2 3">
    <name type="scientific">Humicola insolens</name>
    <name type="common">Soft-rot fungus</name>
    <dbReference type="NCBI Taxonomy" id="85995"/>
    <lineage>
        <taxon>Eukaryota</taxon>
        <taxon>Fungi</taxon>
        <taxon>Dikarya</taxon>
        <taxon>Ascomycota</taxon>
        <taxon>Pezizomycotina</taxon>
        <taxon>Sordariomycetes</taxon>
        <taxon>Sordariomycetidae</taxon>
        <taxon>Sordariales</taxon>
        <taxon>Chaetomiaceae</taxon>
        <taxon>Mycothermus</taxon>
    </lineage>
</organism>
<reference evidence="2 3" key="1">
    <citation type="journal article" date="2024" name="Commun. Biol.">
        <title>Comparative genomic analysis of thermophilic fungi reveals convergent evolutionary adaptations and gene losses.</title>
        <authorList>
            <person name="Steindorff A.S."/>
            <person name="Aguilar-Pontes M.V."/>
            <person name="Robinson A.J."/>
            <person name="Andreopoulos B."/>
            <person name="LaButti K."/>
            <person name="Kuo A."/>
            <person name="Mondo S."/>
            <person name="Riley R."/>
            <person name="Otillar R."/>
            <person name="Haridas S."/>
            <person name="Lipzen A."/>
            <person name="Grimwood J."/>
            <person name="Schmutz J."/>
            <person name="Clum A."/>
            <person name="Reid I.D."/>
            <person name="Moisan M.C."/>
            <person name="Butler G."/>
            <person name="Nguyen T.T.M."/>
            <person name="Dewar K."/>
            <person name="Conant G."/>
            <person name="Drula E."/>
            <person name="Henrissat B."/>
            <person name="Hansel C."/>
            <person name="Singer S."/>
            <person name="Hutchinson M.I."/>
            <person name="de Vries R.P."/>
            <person name="Natvig D.O."/>
            <person name="Powell A.J."/>
            <person name="Tsang A."/>
            <person name="Grigoriev I.V."/>
        </authorList>
    </citation>
    <scope>NUCLEOTIDE SEQUENCE [LARGE SCALE GENOMIC DNA]</scope>
    <source>
        <strain evidence="2 3">CBS 620.91</strain>
    </source>
</reference>
<comment type="caution">
    <text evidence="2">The sequence shown here is derived from an EMBL/GenBank/DDBJ whole genome shotgun (WGS) entry which is preliminary data.</text>
</comment>
<feature type="compositionally biased region" description="Polar residues" evidence="1">
    <location>
        <begin position="28"/>
        <end position="44"/>
    </location>
</feature>
<evidence type="ECO:0000313" key="2">
    <source>
        <dbReference type="EMBL" id="KAL1840495.1"/>
    </source>
</evidence>
<sequence length="450" mass="49570">MTADGPAAHVSADAGADVGTQEPGLSHILNSGSHTNTPGDSPTPNGDDRLTLIITTSPTPSAPSTELLEQIIAAFRTHCPDLTRCRVILVLDTYDHVSSTNRLKKGHVTADSARLYAEYKVRAKRLILDVYAGPDVEDEELVKDSAKAEFGCLGILPQHANNAVSLAITRTPDRRVTFVEPAQRLGFGLAVRSALRLTETPYVWVQQHDWALITDIPLGPLLTLMQQHSGPAAAAAAAANTDGEEDDDNNNDDMDAVVDDSSPRTTRVPIKYVCFPSVRMVEYARSDHVMRYTALRALTNLHKQNFSVRVDVPSANVDAAGETSTTKIPLTPLFFWHDKPHVAETAHYLARVFPGRASLPRGAFIEDTIGHRARTEMKDGHWRRWACWLYYPDEGKQLCVRHLKGRTWRGTAAELAKKMEFMRLNEGRPRRRAGEKMAVAGDGTVVADTR</sequence>
<keyword evidence="3" id="KW-1185">Reference proteome</keyword>
<accession>A0ABR3VF58</accession>
<feature type="region of interest" description="Disordered" evidence="1">
    <location>
        <begin position="233"/>
        <end position="262"/>
    </location>
</feature>
<evidence type="ECO:0000313" key="3">
    <source>
        <dbReference type="Proteomes" id="UP001583172"/>
    </source>
</evidence>
<gene>
    <name evidence="2" type="ORF">VTJ49DRAFT_408</name>
</gene>
<name>A0ABR3VF58_HUMIN</name>
<dbReference type="Proteomes" id="UP001583172">
    <property type="component" value="Unassembled WGS sequence"/>
</dbReference>
<protein>
    <submittedName>
        <fullName evidence="2">Uncharacterized protein</fullName>
    </submittedName>
</protein>
<feature type="region of interest" description="Disordered" evidence="1">
    <location>
        <begin position="1"/>
        <end position="49"/>
    </location>
</feature>